<sequence>MRTCANSMVIVVSAIHMMAASMACMIISSFYGLYITCQCMGITRSEPYIDRVKNYVKFTEQCCIAPKINKGSCSYEILNIQQLLMSGLVAYIKSFSQQIITVTLNVIGNLLWCYVSKCAITVLRIISNTCTVSLHLALCIAAGIPSD</sequence>
<reference evidence="3" key="1">
    <citation type="submission" date="2016-01" db="EMBL/GenBank/DDBJ databases">
        <authorList>
            <person name="Husnik F."/>
        </authorList>
    </citation>
    <scope>NUCLEOTIDE SEQUENCE [LARGE SCALE GENOMIC DNA]</scope>
</reference>
<gene>
    <name evidence="2" type="ORF">MHIR_DE00185</name>
</gene>
<feature type="transmembrane region" description="Helical" evidence="1">
    <location>
        <begin position="7"/>
        <end position="34"/>
    </location>
</feature>
<name>A0A143WS54_9ENTR</name>
<evidence type="ECO:0000313" key="3">
    <source>
        <dbReference type="Proteomes" id="UP000095322"/>
    </source>
</evidence>
<organism evidence="2 3">
    <name type="scientific">Candidatus Doolittlea endobia</name>
    <dbReference type="NCBI Taxonomy" id="1778262"/>
    <lineage>
        <taxon>Bacteria</taxon>
        <taxon>Pseudomonadati</taxon>
        <taxon>Pseudomonadota</taxon>
        <taxon>Gammaproteobacteria</taxon>
        <taxon>Enterobacterales</taxon>
        <taxon>Enterobacteriaceae</taxon>
        <taxon>Candidatus Doolittlea</taxon>
    </lineage>
</organism>
<accession>A0A143WS54</accession>
<protein>
    <submittedName>
        <fullName evidence="2">Uncharacterized protein</fullName>
    </submittedName>
</protein>
<keyword evidence="1" id="KW-1133">Transmembrane helix</keyword>
<proteinExistence type="predicted"/>
<dbReference type="Proteomes" id="UP000095322">
    <property type="component" value="Chromosome I"/>
</dbReference>
<dbReference type="KEGG" id="den:MHIR_DE00185"/>
<dbReference type="EMBL" id="LN999833">
    <property type="protein sequence ID" value="CUX96513.1"/>
    <property type="molecule type" value="Genomic_DNA"/>
</dbReference>
<dbReference type="AlphaFoldDB" id="A0A143WS54"/>
<keyword evidence="1" id="KW-0472">Membrane</keyword>
<evidence type="ECO:0000256" key="1">
    <source>
        <dbReference type="SAM" id="Phobius"/>
    </source>
</evidence>
<evidence type="ECO:0000313" key="2">
    <source>
        <dbReference type="EMBL" id="CUX96513.1"/>
    </source>
</evidence>
<keyword evidence="3" id="KW-1185">Reference proteome</keyword>
<keyword evidence="1" id="KW-0812">Transmembrane</keyword>
<dbReference type="PROSITE" id="PS51257">
    <property type="entry name" value="PROKAR_LIPOPROTEIN"/>
    <property type="match status" value="1"/>
</dbReference>